<dbReference type="KEGG" id="lez:GLE_3509"/>
<dbReference type="InterPro" id="IPR041698">
    <property type="entry name" value="Methyltransf_25"/>
</dbReference>
<dbReference type="CDD" id="cd02440">
    <property type="entry name" value="AdoMet_MTases"/>
    <property type="match status" value="1"/>
</dbReference>
<dbReference type="Gene3D" id="3.40.50.150">
    <property type="entry name" value="Vaccinia Virus protein VP39"/>
    <property type="match status" value="1"/>
</dbReference>
<accession>A0A0S2DJT2</accession>
<reference evidence="4 5" key="1">
    <citation type="submission" date="2015-11" db="EMBL/GenBank/DDBJ databases">
        <title>Genome sequences of Lysobacter enzymogenes strain C3 and Lysobacter antibioticus ATCC 29479.</title>
        <authorList>
            <person name="Kobayashi D.Y."/>
        </authorList>
    </citation>
    <scope>NUCLEOTIDE SEQUENCE [LARGE SCALE GENOMIC DNA]</scope>
    <source>
        <strain evidence="4 5">C3</strain>
    </source>
</reference>
<dbReference type="STRING" id="69.GLE_3509"/>
<evidence type="ECO:0000256" key="1">
    <source>
        <dbReference type="ARBA" id="ARBA00022603"/>
    </source>
</evidence>
<dbReference type="SUPFAM" id="SSF53335">
    <property type="entry name" value="S-adenosyl-L-methionine-dependent methyltransferases"/>
    <property type="match status" value="1"/>
</dbReference>
<name>A0A0S2DJT2_LYSEN</name>
<dbReference type="PANTHER" id="PTHR43861">
    <property type="entry name" value="TRANS-ACONITATE 2-METHYLTRANSFERASE-RELATED"/>
    <property type="match status" value="1"/>
</dbReference>
<keyword evidence="2 4" id="KW-0808">Transferase</keyword>
<evidence type="ECO:0000259" key="3">
    <source>
        <dbReference type="Pfam" id="PF13649"/>
    </source>
</evidence>
<dbReference type="GO" id="GO:0008168">
    <property type="term" value="F:methyltransferase activity"/>
    <property type="evidence" value="ECO:0007669"/>
    <property type="project" value="UniProtKB-KW"/>
</dbReference>
<evidence type="ECO:0000313" key="5">
    <source>
        <dbReference type="Proteomes" id="UP000061569"/>
    </source>
</evidence>
<evidence type="ECO:0000313" key="4">
    <source>
        <dbReference type="EMBL" id="ALN58854.1"/>
    </source>
</evidence>
<organism evidence="4 5">
    <name type="scientific">Lysobacter enzymogenes</name>
    <dbReference type="NCBI Taxonomy" id="69"/>
    <lineage>
        <taxon>Bacteria</taxon>
        <taxon>Pseudomonadati</taxon>
        <taxon>Pseudomonadota</taxon>
        <taxon>Gammaproteobacteria</taxon>
        <taxon>Lysobacterales</taxon>
        <taxon>Lysobacteraceae</taxon>
        <taxon>Lysobacter</taxon>
    </lineage>
</organism>
<protein>
    <submittedName>
        <fullName evidence="4">Methyltransferase, UbiE/COQ5 family</fullName>
    </submittedName>
</protein>
<dbReference type="InterPro" id="IPR029063">
    <property type="entry name" value="SAM-dependent_MTases_sf"/>
</dbReference>
<dbReference type="PATRIC" id="fig|69.6.peg.3453"/>
<dbReference type="GO" id="GO:0032259">
    <property type="term" value="P:methylation"/>
    <property type="evidence" value="ECO:0007669"/>
    <property type="project" value="UniProtKB-KW"/>
</dbReference>
<dbReference type="OrthoDB" id="9777638at2"/>
<dbReference type="AlphaFoldDB" id="A0A0S2DJT2"/>
<sequence length="291" mass="31264">METPIPDAPPNAEQIEYWNGAVGLRWLTYNDWLDERTAAYGRAAFAAAAPRPGEAVLDIGCGAGATTFELARAVGRDGSATGIDISAPLLGRARERAAALGLAVEFLEADASRPPFAPQRFDLLFSRFGVMFFDDPVAAFAELRKTLKPGGRIAFACWQEPQLNDWYELPLAAIAHLVERAPVDTRQPGPFAFSDPGYTREVLTAAGFAQIELAPFATPFYLGRGATREAMADDAMEQVFRVGPVARLLEGRGEELNAAARDAIRVALLQLADDDGLEVGGAIWVVTARAG</sequence>
<feature type="domain" description="Methyltransferase" evidence="3">
    <location>
        <begin position="56"/>
        <end position="151"/>
    </location>
</feature>
<dbReference type="PANTHER" id="PTHR43861:SF1">
    <property type="entry name" value="TRANS-ACONITATE 2-METHYLTRANSFERASE"/>
    <property type="match status" value="1"/>
</dbReference>
<dbReference type="Proteomes" id="UP000061569">
    <property type="component" value="Chromosome"/>
</dbReference>
<proteinExistence type="predicted"/>
<dbReference type="Pfam" id="PF13649">
    <property type="entry name" value="Methyltransf_25"/>
    <property type="match status" value="1"/>
</dbReference>
<keyword evidence="1 4" id="KW-0489">Methyltransferase</keyword>
<dbReference type="EMBL" id="CP013140">
    <property type="protein sequence ID" value="ALN58854.1"/>
    <property type="molecule type" value="Genomic_DNA"/>
</dbReference>
<evidence type="ECO:0000256" key="2">
    <source>
        <dbReference type="ARBA" id="ARBA00022679"/>
    </source>
</evidence>
<gene>
    <name evidence="4" type="ORF">GLE_3509</name>
</gene>